<keyword evidence="5" id="KW-1185">Reference proteome</keyword>
<dbReference type="Proteomes" id="UP000070444">
    <property type="component" value="Unassembled WGS sequence"/>
</dbReference>
<dbReference type="InterPro" id="IPR036640">
    <property type="entry name" value="ABC1_TM_sf"/>
</dbReference>
<dbReference type="Gene3D" id="1.20.1560.10">
    <property type="entry name" value="ABC transporter type 1, transmembrane domain"/>
    <property type="match status" value="1"/>
</dbReference>
<evidence type="ECO:0000256" key="2">
    <source>
        <dbReference type="ARBA" id="ARBA00022989"/>
    </source>
</evidence>
<accession>A0A137PDS4</accession>
<dbReference type="OrthoDB" id="6500128at2759"/>
<evidence type="ECO:0000313" key="5">
    <source>
        <dbReference type="Proteomes" id="UP000070444"/>
    </source>
</evidence>
<protein>
    <submittedName>
        <fullName evidence="4">Uncharacterized protein</fullName>
    </submittedName>
</protein>
<proteinExistence type="predicted"/>
<evidence type="ECO:0000313" key="4">
    <source>
        <dbReference type="EMBL" id="KXN73147.1"/>
    </source>
</evidence>
<dbReference type="GO" id="GO:0016020">
    <property type="term" value="C:membrane"/>
    <property type="evidence" value="ECO:0007669"/>
    <property type="project" value="InterPro"/>
</dbReference>
<dbReference type="EMBL" id="KQ964440">
    <property type="protein sequence ID" value="KXN73147.1"/>
    <property type="molecule type" value="Genomic_DNA"/>
</dbReference>
<organism evidence="4 5">
    <name type="scientific">Conidiobolus coronatus (strain ATCC 28846 / CBS 209.66 / NRRL 28638)</name>
    <name type="common">Delacroixia coronata</name>
    <dbReference type="NCBI Taxonomy" id="796925"/>
    <lineage>
        <taxon>Eukaryota</taxon>
        <taxon>Fungi</taxon>
        <taxon>Fungi incertae sedis</taxon>
        <taxon>Zoopagomycota</taxon>
        <taxon>Entomophthoromycotina</taxon>
        <taxon>Entomophthoromycetes</taxon>
        <taxon>Entomophthorales</taxon>
        <taxon>Ancylistaceae</taxon>
        <taxon>Conidiobolus</taxon>
    </lineage>
</organism>
<sequence>MKVSAWWVKVQQLMDNINELLQAIRTIKFFAWVDQFKAKFRKSRGVELKDILTEDTPKLKETKEYSRSTANLEEWLTPANALGIQKCQKLRQSRPVPQIL</sequence>
<keyword evidence="2" id="KW-1133">Transmembrane helix</keyword>
<keyword evidence="3" id="KW-0472">Membrane</keyword>
<evidence type="ECO:0000256" key="1">
    <source>
        <dbReference type="ARBA" id="ARBA00022692"/>
    </source>
</evidence>
<keyword evidence="1" id="KW-0812">Transmembrane</keyword>
<evidence type="ECO:0000256" key="3">
    <source>
        <dbReference type="ARBA" id="ARBA00023136"/>
    </source>
</evidence>
<dbReference type="AlphaFoldDB" id="A0A137PDS4"/>
<reference evidence="4 5" key="1">
    <citation type="journal article" date="2015" name="Genome Biol. Evol.">
        <title>Phylogenomic analyses indicate that early fungi evolved digesting cell walls of algal ancestors of land plants.</title>
        <authorList>
            <person name="Chang Y."/>
            <person name="Wang S."/>
            <person name="Sekimoto S."/>
            <person name="Aerts A.L."/>
            <person name="Choi C."/>
            <person name="Clum A."/>
            <person name="LaButti K.M."/>
            <person name="Lindquist E.A."/>
            <person name="Yee Ngan C."/>
            <person name="Ohm R.A."/>
            <person name="Salamov A.A."/>
            <person name="Grigoriev I.V."/>
            <person name="Spatafora J.W."/>
            <person name="Berbee M.L."/>
        </authorList>
    </citation>
    <scope>NUCLEOTIDE SEQUENCE [LARGE SCALE GENOMIC DNA]</scope>
    <source>
        <strain evidence="4 5">NRRL 28638</strain>
    </source>
</reference>
<dbReference type="GO" id="GO:0005524">
    <property type="term" value="F:ATP binding"/>
    <property type="evidence" value="ECO:0007669"/>
    <property type="project" value="InterPro"/>
</dbReference>
<name>A0A137PDS4_CONC2</name>
<gene>
    <name evidence="4" type="ORF">CONCODRAFT_3809</name>
</gene>